<proteinExistence type="predicted"/>
<dbReference type="Proteomes" id="UP000327044">
    <property type="component" value="Unassembled WGS sequence"/>
</dbReference>
<dbReference type="EMBL" id="VVIM01000002">
    <property type="protein sequence ID" value="KAB0802930.1"/>
    <property type="molecule type" value="Genomic_DNA"/>
</dbReference>
<dbReference type="PROSITE" id="PS51155">
    <property type="entry name" value="CHIT_BIND_RR_2"/>
    <property type="match status" value="1"/>
</dbReference>
<accession>A0A5N4B0J8</accession>
<evidence type="ECO:0000256" key="2">
    <source>
        <dbReference type="SAM" id="MobiDB-lite"/>
    </source>
</evidence>
<dbReference type="GO" id="GO:0008010">
    <property type="term" value="F:structural constituent of chitin-based larval cuticle"/>
    <property type="evidence" value="ECO:0007669"/>
    <property type="project" value="TreeGrafter"/>
</dbReference>
<feature type="signal peptide" evidence="3">
    <location>
        <begin position="1"/>
        <end position="22"/>
    </location>
</feature>
<feature type="compositionally biased region" description="Acidic residues" evidence="2">
    <location>
        <begin position="76"/>
        <end position="87"/>
    </location>
</feature>
<keyword evidence="1" id="KW-0193">Cuticle</keyword>
<feature type="region of interest" description="Disordered" evidence="2">
    <location>
        <begin position="171"/>
        <end position="196"/>
    </location>
</feature>
<evidence type="ECO:0000256" key="3">
    <source>
        <dbReference type="SAM" id="SignalP"/>
    </source>
</evidence>
<dbReference type="OrthoDB" id="7222477at2759"/>
<dbReference type="PANTHER" id="PTHR10380">
    <property type="entry name" value="CUTICLE PROTEIN"/>
    <property type="match status" value="1"/>
</dbReference>
<protein>
    <submittedName>
        <fullName evidence="4">Uncharacterized protein</fullName>
    </submittedName>
</protein>
<feature type="region of interest" description="Disordered" evidence="2">
    <location>
        <begin position="146"/>
        <end position="165"/>
    </location>
</feature>
<evidence type="ECO:0000313" key="4">
    <source>
        <dbReference type="EMBL" id="KAB0802930.1"/>
    </source>
</evidence>
<organism evidence="4 5">
    <name type="scientific">Photinus pyralis</name>
    <name type="common">Common eastern firefly</name>
    <name type="synonym">Lampyris pyralis</name>
    <dbReference type="NCBI Taxonomy" id="7054"/>
    <lineage>
        <taxon>Eukaryota</taxon>
        <taxon>Metazoa</taxon>
        <taxon>Ecdysozoa</taxon>
        <taxon>Arthropoda</taxon>
        <taxon>Hexapoda</taxon>
        <taxon>Insecta</taxon>
        <taxon>Pterygota</taxon>
        <taxon>Neoptera</taxon>
        <taxon>Endopterygota</taxon>
        <taxon>Coleoptera</taxon>
        <taxon>Polyphaga</taxon>
        <taxon>Elateriformia</taxon>
        <taxon>Elateroidea</taxon>
        <taxon>Lampyridae</taxon>
        <taxon>Lampyrinae</taxon>
        <taxon>Photinus</taxon>
    </lineage>
</organism>
<reference evidence="4 5" key="1">
    <citation type="journal article" date="2018" name="Elife">
        <title>Firefly genomes illuminate parallel origins of bioluminescence in beetles.</title>
        <authorList>
            <person name="Fallon T.R."/>
            <person name="Lower S.E."/>
            <person name="Chang C.H."/>
            <person name="Bessho-Uehara M."/>
            <person name="Martin G.J."/>
            <person name="Bewick A.J."/>
            <person name="Behringer M."/>
            <person name="Debat H.J."/>
            <person name="Wong I."/>
            <person name="Day J.C."/>
            <person name="Suvorov A."/>
            <person name="Silva C.J."/>
            <person name="Stanger-Hall K.F."/>
            <person name="Hall D.W."/>
            <person name="Schmitz R.J."/>
            <person name="Nelson D.R."/>
            <person name="Lewis S.M."/>
            <person name="Shigenobu S."/>
            <person name="Bybee S.M."/>
            <person name="Larracuente A.M."/>
            <person name="Oba Y."/>
            <person name="Weng J.K."/>
        </authorList>
    </citation>
    <scope>NUCLEOTIDE SEQUENCE [LARGE SCALE GENOMIC DNA]</scope>
    <source>
        <strain evidence="4">1611_PpyrPB1</strain>
        <tissue evidence="4">Whole body</tissue>
    </source>
</reference>
<dbReference type="PANTHER" id="PTHR10380:SF2">
    <property type="entry name" value="AGAP003037-PA"/>
    <property type="match status" value="1"/>
</dbReference>
<keyword evidence="5" id="KW-1185">Reference proteome</keyword>
<keyword evidence="3" id="KW-0732">Signal</keyword>
<sequence>MSSQNICCCALLAVLTVSWVEAQLPPRITVPGAILVQPNRPQLRPHRLNQDNIPLAVRIRKPIANALPISIPIREDNEDDQSLDGDDDLGRPNIPPQLATLKQYSEDEPPLKPIQFRPERPIPLPAPRPNLRHLDDEAPVLRQPARQLPVPPPQIQASQQQIRQKVRVVANPRPVQQHHHEEDDGRRNKNRKPPVQILRKYRNDNEDGSITWGFENEDGTFKEETIGADCIIRGKYGYIDPEGTRREYSYETGNKCDPLDEDLSLEDVPQKGPLLKPSKNAYSGQIKI</sequence>
<name>A0A5N4B0J8_PHOPY</name>
<feature type="region of interest" description="Disordered" evidence="2">
    <location>
        <begin position="269"/>
        <end position="288"/>
    </location>
</feature>
<dbReference type="InterPro" id="IPR050468">
    <property type="entry name" value="Cuticle_Struct_Prot"/>
</dbReference>
<dbReference type="InterPro" id="IPR000618">
    <property type="entry name" value="Insect_cuticle"/>
</dbReference>
<feature type="region of interest" description="Disordered" evidence="2">
    <location>
        <begin position="71"/>
        <end position="132"/>
    </location>
</feature>
<feature type="chain" id="PRO_5024373819" evidence="3">
    <location>
        <begin position="23"/>
        <end position="288"/>
    </location>
</feature>
<comment type="caution">
    <text evidence="4">The sequence shown here is derived from an EMBL/GenBank/DDBJ whole genome shotgun (WGS) entry which is preliminary data.</text>
</comment>
<dbReference type="GO" id="GO:0062129">
    <property type="term" value="C:chitin-based extracellular matrix"/>
    <property type="evidence" value="ECO:0007669"/>
    <property type="project" value="TreeGrafter"/>
</dbReference>
<dbReference type="FunCoup" id="A0A5N4B0J8">
    <property type="interactions" value="26"/>
</dbReference>
<feature type="compositionally biased region" description="Basic and acidic residues" evidence="2">
    <location>
        <begin position="178"/>
        <end position="187"/>
    </location>
</feature>
<evidence type="ECO:0000256" key="1">
    <source>
        <dbReference type="PROSITE-ProRule" id="PRU00497"/>
    </source>
</evidence>
<dbReference type="InParanoid" id="A0A5N4B0J8"/>
<evidence type="ECO:0000313" key="5">
    <source>
        <dbReference type="Proteomes" id="UP000327044"/>
    </source>
</evidence>
<gene>
    <name evidence="4" type="ORF">PPYR_05116</name>
</gene>
<dbReference type="AlphaFoldDB" id="A0A5N4B0J8"/>